<accession>A0AB35U3R2</accession>
<dbReference type="EMBL" id="JALBUR010000009">
    <property type="protein sequence ID" value="MDX8419485.1"/>
    <property type="molecule type" value="Genomic_DNA"/>
</dbReference>
<evidence type="ECO:0000259" key="10">
    <source>
        <dbReference type="Pfam" id="PF01467"/>
    </source>
</evidence>
<comment type="similarity">
    <text evidence="9">Belongs to the bacterial CoaD family.</text>
</comment>
<feature type="binding site" evidence="9">
    <location>
        <begin position="90"/>
        <end position="92"/>
    </location>
    <ligand>
        <name>ATP</name>
        <dbReference type="ChEBI" id="CHEBI:30616"/>
    </ligand>
</feature>
<dbReference type="Pfam" id="PF01467">
    <property type="entry name" value="CTP_transf_like"/>
    <property type="match status" value="1"/>
</dbReference>
<feature type="binding site" evidence="9">
    <location>
        <position position="89"/>
    </location>
    <ligand>
        <name>substrate</name>
    </ligand>
</feature>
<comment type="catalytic activity">
    <reaction evidence="8 9">
        <text>(R)-4'-phosphopantetheine + ATP + H(+) = 3'-dephospho-CoA + diphosphate</text>
        <dbReference type="Rhea" id="RHEA:19801"/>
        <dbReference type="ChEBI" id="CHEBI:15378"/>
        <dbReference type="ChEBI" id="CHEBI:30616"/>
        <dbReference type="ChEBI" id="CHEBI:33019"/>
        <dbReference type="ChEBI" id="CHEBI:57328"/>
        <dbReference type="ChEBI" id="CHEBI:61723"/>
        <dbReference type="EC" id="2.7.7.3"/>
    </reaction>
</comment>
<dbReference type="InterPro" id="IPR001980">
    <property type="entry name" value="PPAT"/>
</dbReference>
<keyword evidence="3 9" id="KW-0548">Nucleotidyltransferase</keyword>
<dbReference type="InterPro" id="IPR004821">
    <property type="entry name" value="Cyt_trans-like"/>
</dbReference>
<dbReference type="EC" id="2.7.7.3" evidence="9"/>
<keyword evidence="4 9" id="KW-0547">Nucleotide-binding</keyword>
<keyword evidence="7 9" id="KW-0173">Coenzyme A biosynthesis</keyword>
<comment type="caution">
    <text evidence="11">The sequence shown here is derived from an EMBL/GenBank/DDBJ whole genome shotgun (WGS) entry which is preliminary data.</text>
</comment>
<keyword evidence="5 9" id="KW-0067">ATP-binding</keyword>
<comment type="function">
    <text evidence="9">Reversibly transfers an adenylyl group from ATP to 4'-phosphopantetheine, yielding dephospho-CoA (dPCoA) and pyrophosphate.</text>
</comment>
<comment type="subunit">
    <text evidence="9">Homohexamer.</text>
</comment>
<feature type="binding site" evidence="9">
    <location>
        <begin position="8"/>
        <end position="9"/>
    </location>
    <ligand>
        <name>ATP</name>
        <dbReference type="ChEBI" id="CHEBI:30616"/>
    </ligand>
</feature>
<keyword evidence="6 9" id="KW-0460">Magnesium</keyword>
<comment type="subcellular location">
    <subcellularLocation>
        <location evidence="9">Cytoplasm</location>
    </subcellularLocation>
</comment>
<feature type="site" description="Transition state stabilizer" evidence="9">
    <location>
        <position position="16"/>
    </location>
</feature>
<keyword evidence="2 9" id="KW-0808">Transferase</keyword>
<evidence type="ECO:0000256" key="6">
    <source>
        <dbReference type="ARBA" id="ARBA00022842"/>
    </source>
</evidence>
<dbReference type="SUPFAM" id="SSF52374">
    <property type="entry name" value="Nucleotidylyl transferase"/>
    <property type="match status" value="1"/>
</dbReference>
<evidence type="ECO:0000256" key="3">
    <source>
        <dbReference type="ARBA" id="ARBA00022695"/>
    </source>
</evidence>
<feature type="binding site" evidence="9">
    <location>
        <begin position="125"/>
        <end position="131"/>
    </location>
    <ligand>
        <name>ATP</name>
        <dbReference type="ChEBI" id="CHEBI:30616"/>
    </ligand>
</feature>
<comment type="pathway">
    <text evidence="9">Cofactor biosynthesis; coenzyme A biosynthesis; CoA from (R)-pantothenate: step 4/5.</text>
</comment>
<reference evidence="11 12" key="1">
    <citation type="submission" date="2022-03" db="EMBL/GenBank/DDBJ databases">
        <title>Novel taxa within the pig intestine.</title>
        <authorList>
            <person name="Wylensek D."/>
            <person name="Bishof K."/>
            <person name="Afrizal A."/>
            <person name="Clavel T."/>
        </authorList>
    </citation>
    <scope>NUCLEOTIDE SEQUENCE [LARGE SCALE GENOMIC DNA]</scope>
    <source>
        <strain evidence="11 12">CLA-KB-P133</strain>
    </source>
</reference>
<dbReference type="GO" id="GO:0005524">
    <property type="term" value="F:ATP binding"/>
    <property type="evidence" value="ECO:0007669"/>
    <property type="project" value="UniProtKB-KW"/>
</dbReference>
<evidence type="ECO:0000256" key="5">
    <source>
        <dbReference type="ARBA" id="ARBA00022840"/>
    </source>
</evidence>
<feature type="binding site" evidence="9">
    <location>
        <position position="16"/>
    </location>
    <ligand>
        <name>ATP</name>
        <dbReference type="ChEBI" id="CHEBI:30616"/>
    </ligand>
</feature>
<dbReference type="NCBIfam" id="TIGR00125">
    <property type="entry name" value="cyt_tran_rel"/>
    <property type="match status" value="1"/>
</dbReference>
<keyword evidence="1 9" id="KW-0963">Cytoplasm</keyword>
<dbReference type="HAMAP" id="MF_00151">
    <property type="entry name" value="PPAT_bact"/>
    <property type="match status" value="1"/>
</dbReference>
<feature type="binding site" evidence="9">
    <location>
        <position position="8"/>
    </location>
    <ligand>
        <name>substrate</name>
    </ligand>
</feature>
<dbReference type="AlphaFoldDB" id="A0AB35U3R2"/>
<evidence type="ECO:0000256" key="7">
    <source>
        <dbReference type="ARBA" id="ARBA00022993"/>
    </source>
</evidence>
<evidence type="ECO:0000256" key="1">
    <source>
        <dbReference type="ARBA" id="ARBA00022490"/>
    </source>
</evidence>
<proteinExistence type="inferred from homology"/>
<evidence type="ECO:0000256" key="4">
    <source>
        <dbReference type="ARBA" id="ARBA00022741"/>
    </source>
</evidence>
<feature type="binding site" evidence="9">
    <location>
        <position position="75"/>
    </location>
    <ligand>
        <name>substrate</name>
    </ligand>
</feature>
<dbReference type="InterPro" id="IPR014729">
    <property type="entry name" value="Rossmann-like_a/b/a_fold"/>
</dbReference>
<dbReference type="GO" id="GO:0004595">
    <property type="term" value="F:pantetheine-phosphate adenylyltransferase activity"/>
    <property type="evidence" value="ECO:0007669"/>
    <property type="project" value="UniProtKB-UniRule"/>
</dbReference>
<gene>
    <name evidence="9 11" type="primary">coaD</name>
    <name evidence="11" type="ORF">MOZ60_05175</name>
</gene>
<dbReference type="PRINTS" id="PR01020">
    <property type="entry name" value="LPSBIOSNTHSS"/>
</dbReference>
<organism evidence="11 12">
    <name type="scientific">Grylomicrobium aquisgranensis</name>
    <dbReference type="NCBI Taxonomy" id="2926318"/>
    <lineage>
        <taxon>Bacteria</taxon>
        <taxon>Bacillati</taxon>
        <taxon>Bacillota</taxon>
        <taxon>Erysipelotrichia</taxon>
        <taxon>Erysipelotrichales</taxon>
        <taxon>Erysipelotrichaceae</taxon>
        <taxon>Grylomicrobium</taxon>
    </lineage>
</organism>
<keyword evidence="12" id="KW-1185">Reference proteome</keyword>
<name>A0AB35U3R2_9FIRM</name>
<feature type="binding site" evidence="9">
    <location>
        <position position="100"/>
    </location>
    <ligand>
        <name>ATP</name>
        <dbReference type="ChEBI" id="CHEBI:30616"/>
    </ligand>
</feature>
<protein>
    <recommendedName>
        <fullName evidence="9">Phosphopantetheine adenylyltransferase</fullName>
        <ecNumber evidence="9">2.7.7.3</ecNumber>
    </recommendedName>
    <alternativeName>
        <fullName evidence="9">Dephospho-CoA pyrophosphorylase</fullName>
    </alternativeName>
    <alternativeName>
        <fullName evidence="9">Pantetheine-phosphate adenylyltransferase</fullName>
        <shortName evidence="9">PPAT</shortName>
    </alternativeName>
</protein>
<evidence type="ECO:0000256" key="8">
    <source>
        <dbReference type="ARBA" id="ARBA00029346"/>
    </source>
</evidence>
<evidence type="ECO:0000313" key="11">
    <source>
        <dbReference type="EMBL" id="MDX8419485.1"/>
    </source>
</evidence>
<feature type="domain" description="Cytidyltransferase-like" evidence="10">
    <location>
        <begin position="4"/>
        <end position="135"/>
    </location>
</feature>
<feature type="binding site" evidence="9">
    <location>
        <position position="40"/>
    </location>
    <ligand>
        <name>substrate</name>
    </ligand>
</feature>
<dbReference type="RefSeq" id="WP_370595898.1">
    <property type="nucleotide sequence ID" value="NZ_JALBUR010000009.1"/>
</dbReference>
<evidence type="ECO:0000313" key="12">
    <source>
        <dbReference type="Proteomes" id="UP001286174"/>
    </source>
</evidence>
<dbReference type="PANTHER" id="PTHR21342">
    <property type="entry name" value="PHOSPHOPANTETHEINE ADENYLYLTRANSFERASE"/>
    <property type="match status" value="1"/>
</dbReference>
<dbReference type="CDD" id="cd02163">
    <property type="entry name" value="PPAT"/>
    <property type="match status" value="1"/>
</dbReference>
<comment type="cofactor">
    <cofactor evidence="9">
        <name>Mg(2+)</name>
        <dbReference type="ChEBI" id="CHEBI:18420"/>
    </cofactor>
</comment>
<dbReference type="GO" id="GO:0015937">
    <property type="term" value="P:coenzyme A biosynthetic process"/>
    <property type="evidence" value="ECO:0007669"/>
    <property type="project" value="UniProtKB-UniRule"/>
</dbReference>
<dbReference type="Proteomes" id="UP001286174">
    <property type="component" value="Unassembled WGS sequence"/>
</dbReference>
<sequence>MKAVYSGTFDPITNGHMDIIERASRMFDEVTVLIMRNVNKKCLFTETERRDLIVRSLQTLPQVHNVSVVIGEGLTVDMARQLGAVAIVRGIRAVSDYEYELKQATANMMLNPDIETMLMIARPQYSFLSSSVVKEIALNGGTITGMVPQEIEKEVMQALQEQMKQNQK</sequence>
<dbReference type="NCBIfam" id="TIGR01510">
    <property type="entry name" value="coaD_prev_kdtB"/>
    <property type="match status" value="1"/>
</dbReference>
<dbReference type="PANTHER" id="PTHR21342:SF1">
    <property type="entry name" value="PHOSPHOPANTETHEINE ADENYLYLTRANSFERASE"/>
    <property type="match status" value="1"/>
</dbReference>
<evidence type="ECO:0000256" key="9">
    <source>
        <dbReference type="HAMAP-Rule" id="MF_00151"/>
    </source>
</evidence>
<dbReference type="Gene3D" id="3.40.50.620">
    <property type="entry name" value="HUPs"/>
    <property type="match status" value="1"/>
</dbReference>
<evidence type="ECO:0000256" key="2">
    <source>
        <dbReference type="ARBA" id="ARBA00022679"/>
    </source>
</evidence>
<dbReference type="GO" id="GO:0005737">
    <property type="term" value="C:cytoplasm"/>
    <property type="evidence" value="ECO:0007669"/>
    <property type="project" value="UniProtKB-SubCell"/>
</dbReference>